<reference evidence="1 2" key="1">
    <citation type="submission" date="2016-03" db="EMBL/GenBank/DDBJ databases">
        <title>EvidentialGene: Evidence-directed Construction of Genes on Genomes.</title>
        <authorList>
            <person name="Gilbert D.G."/>
            <person name="Choi J.-H."/>
            <person name="Mockaitis K."/>
            <person name="Colbourne J."/>
            <person name="Pfrender M."/>
        </authorList>
    </citation>
    <scope>NUCLEOTIDE SEQUENCE [LARGE SCALE GENOMIC DNA]</scope>
    <source>
        <strain evidence="1 2">Xinb3</strain>
        <tissue evidence="1">Complete organism</tissue>
    </source>
</reference>
<dbReference type="AlphaFoldDB" id="A0A164R1A4"/>
<keyword evidence="2" id="KW-1185">Reference proteome</keyword>
<proteinExistence type="predicted"/>
<comment type="caution">
    <text evidence="1">The sequence shown here is derived from an EMBL/GenBank/DDBJ whole genome shotgun (WGS) entry which is preliminary data.</text>
</comment>
<dbReference type="EMBL" id="LRGB01002277">
    <property type="protein sequence ID" value="KZS08248.1"/>
    <property type="molecule type" value="Genomic_DNA"/>
</dbReference>
<evidence type="ECO:0000313" key="2">
    <source>
        <dbReference type="Proteomes" id="UP000076858"/>
    </source>
</evidence>
<sequence>MLRQAKGKDRVKTVNASEEALIQTQLKIMGVAPPLFD</sequence>
<accession>A0A164R1A4</accession>
<evidence type="ECO:0000313" key="1">
    <source>
        <dbReference type="EMBL" id="KZS08248.1"/>
    </source>
</evidence>
<protein>
    <submittedName>
        <fullName evidence="1">Uncharacterized protein</fullName>
    </submittedName>
</protein>
<gene>
    <name evidence="1" type="ORF">APZ42_027853</name>
</gene>
<name>A0A164R1A4_9CRUS</name>
<organism evidence="1 2">
    <name type="scientific">Daphnia magna</name>
    <dbReference type="NCBI Taxonomy" id="35525"/>
    <lineage>
        <taxon>Eukaryota</taxon>
        <taxon>Metazoa</taxon>
        <taxon>Ecdysozoa</taxon>
        <taxon>Arthropoda</taxon>
        <taxon>Crustacea</taxon>
        <taxon>Branchiopoda</taxon>
        <taxon>Diplostraca</taxon>
        <taxon>Cladocera</taxon>
        <taxon>Anomopoda</taxon>
        <taxon>Daphniidae</taxon>
        <taxon>Daphnia</taxon>
    </lineage>
</organism>
<dbReference type="Proteomes" id="UP000076858">
    <property type="component" value="Unassembled WGS sequence"/>
</dbReference>